<comment type="similarity">
    <text evidence="2 3">Belongs to the small heat shock protein (HSP20) family.</text>
</comment>
<dbReference type="PANTHER" id="PTHR11527">
    <property type="entry name" value="HEAT-SHOCK PROTEIN 20 FAMILY MEMBER"/>
    <property type="match status" value="1"/>
</dbReference>
<feature type="domain" description="SHSP" evidence="4">
    <location>
        <begin position="38"/>
        <end position="158"/>
    </location>
</feature>
<dbReference type="Proteomes" id="UP001227230">
    <property type="component" value="Chromosome 4"/>
</dbReference>
<evidence type="ECO:0000256" key="1">
    <source>
        <dbReference type="ARBA" id="ARBA00023016"/>
    </source>
</evidence>
<dbReference type="InterPro" id="IPR008978">
    <property type="entry name" value="HSP20-like_chaperone"/>
</dbReference>
<evidence type="ECO:0000313" key="6">
    <source>
        <dbReference type="Proteomes" id="UP001227230"/>
    </source>
</evidence>
<dbReference type="CDD" id="cd06464">
    <property type="entry name" value="ACD_sHsps-like"/>
    <property type="match status" value="1"/>
</dbReference>
<protein>
    <recommendedName>
        <fullName evidence="4">SHSP domain-containing protein</fullName>
    </recommendedName>
</protein>
<proteinExistence type="inferred from homology"/>
<organism evidence="5 6">
    <name type="scientific">Vitis vinifera</name>
    <name type="common">Grape</name>
    <dbReference type="NCBI Taxonomy" id="29760"/>
    <lineage>
        <taxon>Eukaryota</taxon>
        <taxon>Viridiplantae</taxon>
        <taxon>Streptophyta</taxon>
        <taxon>Embryophyta</taxon>
        <taxon>Tracheophyta</taxon>
        <taxon>Spermatophyta</taxon>
        <taxon>Magnoliopsida</taxon>
        <taxon>eudicotyledons</taxon>
        <taxon>Gunneridae</taxon>
        <taxon>Pentapetalae</taxon>
        <taxon>rosids</taxon>
        <taxon>Vitales</taxon>
        <taxon>Vitaceae</taxon>
        <taxon>Viteae</taxon>
        <taxon>Vitis</taxon>
    </lineage>
</organism>
<name>A0ABY9BR59_VITVI</name>
<dbReference type="Pfam" id="PF00011">
    <property type="entry name" value="HSP20"/>
    <property type="match status" value="1"/>
</dbReference>
<accession>A0ABY9BR59</accession>
<dbReference type="InterPro" id="IPR031107">
    <property type="entry name" value="Small_HSP"/>
</dbReference>
<dbReference type="Gene3D" id="2.60.40.790">
    <property type="match status" value="1"/>
</dbReference>
<evidence type="ECO:0000313" key="5">
    <source>
        <dbReference type="EMBL" id="WJZ84896.1"/>
    </source>
</evidence>
<sequence>MDLTNIGFDPSMLMALQDMLDMYEEPVPHATSRTYVRDGKAMAATQADVKEYPNAYVFLVDMPGLKAYKIKVHIEDENVLVVYGERKQDKDEKDKKEMVKYLKIERRFGKFLKRFVLAKNVDMDTISAIYQDGVLTVTVEKKYLPETKPCKRIEVRVGK</sequence>
<evidence type="ECO:0000259" key="4">
    <source>
        <dbReference type="PROSITE" id="PS01031"/>
    </source>
</evidence>
<evidence type="ECO:0000256" key="3">
    <source>
        <dbReference type="RuleBase" id="RU003616"/>
    </source>
</evidence>
<dbReference type="InterPro" id="IPR002068">
    <property type="entry name" value="A-crystallin/Hsp20_dom"/>
</dbReference>
<keyword evidence="1" id="KW-0346">Stress response</keyword>
<dbReference type="SUPFAM" id="SSF49764">
    <property type="entry name" value="HSP20-like chaperones"/>
    <property type="match status" value="1"/>
</dbReference>
<dbReference type="EMBL" id="CP126651">
    <property type="protein sequence ID" value="WJZ84896.1"/>
    <property type="molecule type" value="Genomic_DNA"/>
</dbReference>
<keyword evidence="6" id="KW-1185">Reference proteome</keyword>
<reference evidence="5 6" key="1">
    <citation type="journal article" date="2023" name="Hortic Res">
        <title>The complete reference genome for grapevine (Vitis vinifera L.) genetics and breeding.</title>
        <authorList>
            <person name="Shi X."/>
            <person name="Cao S."/>
            <person name="Wang X."/>
            <person name="Huang S."/>
            <person name="Wang Y."/>
            <person name="Liu Z."/>
            <person name="Liu W."/>
            <person name="Leng X."/>
            <person name="Peng Y."/>
            <person name="Wang N."/>
            <person name="Wang Y."/>
            <person name="Ma Z."/>
            <person name="Xu X."/>
            <person name="Zhang F."/>
            <person name="Xue H."/>
            <person name="Zhong H."/>
            <person name="Wang Y."/>
            <person name="Zhang K."/>
            <person name="Velt A."/>
            <person name="Avia K."/>
            <person name="Holtgrawe D."/>
            <person name="Grimplet J."/>
            <person name="Matus J.T."/>
            <person name="Ware D."/>
            <person name="Wu X."/>
            <person name="Wang H."/>
            <person name="Liu C."/>
            <person name="Fang Y."/>
            <person name="Rustenholz C."/>
            <person name="Cheng Z."/>
            <person name="Xiao H."/>
            <person name="Zhou Y."/>
        </authorList>
    </citation>
    <scope>NUCLEOTIDE SEQUENCE [LARGE SCALE GENOMIC DNA]</scope>
    <source>
        <strain evidence="6">cv. Pinot noir / PN40024</strain>
        <tissue evidence="5">Leaf</tissue>
    </source>
</reference>
<gene>
    <name evidence="5" type="ORF">VitviT2T_004472</name>
</gene>
<evidence type="ECO:0000256" key="2">
    <source>
        <dbReference type="PROSITE-ProRule" id="PRU00285"/>
    </source>
</evidence>
<dbReference type="PROSITE" id="PS01031">
    <property type="entry name" value="SHSP"/>
    <property type="match status" value="1"/>
</dbReference>